<dbReference type="STRING" id="8022.A0A060X8L1"/>
<dbReference type="PANTHER" id="PTHR21508:SF4">
    <property type="entry name" value="MITOGUARDIN 2"/>
    <property type="match status" value="1"/>
</dbReference>
<evidence type="ECO:0000256" key="12">
    <source>
        <dbReference type="ARBA" id="ARBA00070929"/>
    </source>
</evidence>
<dbReference type="Gene3D" id="2.60.40.10">
    <property type="entry name" value="Immunoglobulins"/>
    <property type="match status" value="1"/>
</dbReference>
<dbReference type="PaxDb" id="8022-A0A060X8L1"/>
<dbReference type="InterPro" id="IPR013098">
    <property type="entry name" value="Ig_I-set"/>
</dbReference>
<name>A0A060X8L1_ONCMY</name>
<feature type="compositionally biased region" description="Acidic residues" evidence="15">
    <location>
        <begin position="68"/>
        <end position="94"/>
    </location>
</feature>
<keyword evidence="6" id="KW-0597">Phosphoprotein</keyword>
<evidence type="ECO:0000256" key="5">
    <source>
        <dbReference type="ARBA" id="ARBA00022490"/>
    </source>
</evidence>
<feature type="compositionally biased region" description="Basic and acidic residues" evidence="15">
    <location>
        <begin position="684"/>
        <end position="704"/>
    </location>
</feature>
<feature type="region of interest" description="Disordered" evidence="15">
    <location>
        <begin position="772"/>
        <end position="793"/>
    </location>
</feature>
<comment type="subunit">
    <text evidence="4">Interacts with F-actin.</text>
</comment>
<evidence type="ECO:0000259" key="16">
    <source>
        <dbReference type="PROSITE" id="PS50835"/>
    </source>
</evidence>
<accession>A0A060X8L1</accession>
<feature type="compositionally biased region" description="Basic and acidic residues" evidence="15">
    <location>
        <begin position="740"/>
        <end position="756"/>
    </location>
</feature>
<dbReference type="GO" id="GO:0030018">
    <property type="term" value="C:Z disc"/>
    <property type="evidence" value="ECO:0007669"/>
    <property type="project" value="UniProtKB-SubCell"/>
</dbReference>
<evidence type="ECO:0000256" key="6">
    <source>
        <dbReference type="ARBA" id="ARBA00022553"/>
    </source>
</evidence>
<evidence type="ECO:0000256" key="2">
    <source>
        <dbReference type="ARBA" id="ARBA00004245"/>
    </source>
</evidence>
<keyword evidence="14" id="KW-0175">Coiled coil</keyword>
<evidence type="ECO:0000256" key="11">
    <source>
        <dbReference type="ARBA" id="ARBA00058759"/>
    </source>
</evidence>
<organism evidence="17 18">
    <name type="scientific">Oncorhynchus mykiss</name>
    <name type="common">Rainbow trout</name>
    <name type="synonym">Salmo gairdneri</name>
    <dbReference type="NCBI Taxonomy" id="8022"/>
    <lineage>
        <taxon>Eukaryota</taxon>
        <taxon>Metazoa</taxon>
        <taxon>Chordata</taxon>
        <taxon>Craniata</taxon>
        <taxon>Vertebrata</taxon>
        <taxon>Euteleostomi</taxon>
        <taxon>Actinopterygii</taxon>
        <taxon>Neopterygii</taxon>
        <taxon>Teleostei</taxon>
        <taxon>Protacanthopterygii</taxon>
        <taxon>Salmoniformes</taxon>
        <taxon>Salmonidae</taxon>
        <taxon>Salmoninae</taxon>
        <taxon>Oncorhynchus</taxon>
    </lineage>
</organism>
<dbReference type="SMART" id="SM00409">
    <property type="entry name" value="IG"/>
    <property type="match status" value="1"/>
</dbReference>
<dbReference type="Pfam" id="PF07679">
    <property type="entry name" value="I-set"/>
    <property type="match status" value="1"/>
</dbReference>
<keyword evidence="5" id="KW-0963">Cytoplasm</keyword>
<dbReference type="Proteomes" id="UP000193380">
    <property type="component" value="Unassembled WGS sequence"/>
</dbReference>
<comment type="subcellular location">
    <subcellularLocation>
        <location evidence="3">Cell junction</location>
        <location evidence="3">Adherens junction</location>
    </subcellularLocation>
    <subcellularLocation>
        <location evidence="2">Cytoplasm</location>
        <location evidence="2">Cytoskeleton</location>
    </subcellularLocation>
    <subcellularLocation>
        <location evidence="1">Cytoplasm</location>
        <location evidence="1">Myofibril</location>
        <location evidence="1">Sarcomere</location>
        <location evidence="1">Z line</location>
    </subcellularLocation>
</comment>
<dbReference type="PANTHER" id="PTHR21508">
    <property type="entry name" value="MITOGUARDIN"/>
    <property type="match status" value="1"/>
</dbReference>
<dbReference type="SUPFAM" id="SSF48726">
    <property type="entry name" value="Immunoglobulin"/>
    <property type="match status" value="1"/>
</dbReference>
<comment type="function">
    <text evidence="11">Involved in regulating cell migration through association with the actin cytoskeleton. Has an essential role in the maintenance of Z line and sarcomere integrity.</text>
</comment>
<protein>
    <recommendedName>
        <fullName evidence="12">Nexilin</fullName>
    </recommendedName>
    <alternativeName>
        <fullName evidence="13">F-actin-binding protein</fullName>
    </alternativeName>
</protein>
<feature type="coiled-coil region" evidence="14">
    <location>
        <begin position="449"/>
        <end position="487"/>
    </location>
</feature>
<dbReference type="EMBL" id="FR905079">
    <property type="protein sequence ID" value="CDQ75771.1"/>
    <property type="molecule type" value="Genomic_DNA"/>
</dbReference>
<dbReference type="GO" id="GO:0005912">
    <property type="term" value="C:adherens junction"/>
    <property type="evidence" value="ECO:0007669"/>
    <property type="project" value="UniProtKB-SubCell"/>
</dbReference>
<feature type="compositionally biased region" description="Basic and acidic residues" evidence="15">
    <location>
        <begin position="95"/>
        <end position="113"/>
    </location>
</feature>
<evidence type="ECO:0000256" key="10">
    <source>
        <dbReference type="ARBA" id="ARBA00023319"/>
    </source>
</evidence>
<dbReference type="GO" id="GO:0005856">
    <property type="term" value="C:cytoskeleton"/>
    <property type="evidence" value="ECO:0007669"/>
    <property type="project" value="UniProtKB-SubCell"/>
</dbReference>
<feature type="compositionally biased region" description="Basic and acidic residues" evidence="15">
    <location>
        <begin position="515"/>
        <end position="561"/>
    </location>
</feature>
<reference evidence="17" key="1">
    <citation type="journal article" date="2014" name="Nat. Commun.">
        <title>The rainbow trout genome provides novel insights into evolution after whole-genome duplication in vertebrates.</title>
        <authorList>
            <person name="Berthelot C."/>
            <person name="Brunet F."/>
            <person name="Chalopin D."/>
            <person name="Juanchich A."/>
            <person name="Bernard M."/>
            <person name="Noel B."/>
            <person name="Bento P."/>
            <person name="Da Silva C."/>
            <person name="Labadie K."/>
            <person name="Alberti A."/>
            <person name="Aury J.M."/>
            <person name="Louis A."/>
            <person name="Dehais P."/>
            <person name="Bardou P."/>
            <person name="Montfort J."/>
            <person name="Klopp C."/>
            <person name="Cabau C."/>
            <person name="Gaspin C."/>
            <person name="Thorgaard G.H."/>
            <person name="Boussaha M."/>
            <person name="Quillet E."/>
            <person name="Guyomard R."/>
            <person name="Galiana D."/>
            <person name="Bobe J."/>
            <person name="Volff J.N."/>
            <person name="Genet C."/>
            <person name="Wincker P."/>
            <person name="Jaillon O."/>
            <person name="Roest Crollius H."/>
            <person name="Guiguen Y."/>
        </authorList>
    </citation>
    <scope>NUCLEOTIDE SEQUENCE [LARGE SCALE GENOMIC DNA]</scope>
</reference>
<dbReference type="GO" id="GO:0003779">
    <property type="term" value="F:actin binding"/>
    <property type="evidence" value="ECO:0007669"/>
    <property type="project" value="UniProtKB-KW"/>
</dbReference>
<dbReference type="AlphaFoldDB" id="A0A060X8L1"/>
<evidence type="ECO:0000256" key="14">
    <source>
        <dbReference type="SAM" id="Coils"/>
    </source>
</evidence>
<feature type="domain" description="Ig-like" evidence="16">
    <location>
        <begin position="803"/>
        <end position="891"/>
    </location>
</feature>
<feature type="compositionally biased region" description="Basic and acidic residues" evidence="15">
    <location>
        <begin position="712"/>
        <end position="732"/>
    </location>
</feature>
<evidence type="ECO:0000256" key="4">
    <source>
        <dbReference type="ARBA" id="ARBA00011385"/>
    </source>
</evidence>
<feature type="region of interest" description="Disordered" evidence="15">
    <location>
        <begin position="684"/>
        <end position="732"/>
    </location>
</feature>
<evidence type="ECO:0000256" key="7">
    <source>
        <dbReference type="ARBA" id="ARBA00022949"/>
    </source>
</evidence>
<dbReference type="PROSITE" id="PS50835">
    <property type="entry name" value="IG_LIKE"/>
    <property type="match status" value="1"/>
</dbReference>
<feature type="region of interest" description="Disordered" evidence="15">
    <location>
        <begin position="257"/>
        <end position="280"/>
    </location>
</feature>
<feature type="compositionally biased region" description="Basic and acidic residues" evidence="15">
    <location>
        <begin position="53"/>
        <end position="67"/>
    </location>
</feature>
<keyword evidence="7" id="KW-0965">Cell junction</keyword>
<evidence type="ECO:0000256" key="9">
    <source>
        <dbReference type="ARBA" id="ARBA00023212"/>
    </source>
</evidence>
<proteinExistence type="predicted"/>
<keyword evidence="9" id="KW-0206">Cytoskeleton</keyword>
<evidence type="ECO:0000256" key="1">
    <source>
        <dbReference type="ARBA" id="ARBA00004216"/>
    </source>
</evidence>
<reference evidence="17" key="2">
    <citation type="submission" date="2014-03" db="EMBL/GenBank/DDBJ databases">
        <authorList>
            <person name="Genoscope - CEA"/>
        </authorList>
    </citation>
    <scope>NUCLEOTIDE SEQUENCE</scope>
</reference>
<gene>
    <name evidence="17" type="ORF">GSONMT00022459001</name>
</gene>
<dbReference type="FunFam" id="2.60.40.10:FF:000164">
    <property type="entry name" value="nexilin isoform X1"/>
    <property type="match status" value="1"/>
</dbReference>
<sequence length="897" mass="104998">MTEVAQNVADVAYDMTDVAHGLNDVARDTSDAAPDADENAHGDVATEWRGLGAHKEDDAPPDKHDEALSENEEEVHTEEDEVHTEPEEDEEDEAHDMSEVEHRENGTAKDKPMQRSRSRKDKKDEAQNGVAHDMDNEKEEEEKDQLQNISEVALKQERLLRFKKPVARSYVPQIGKADVKNKFEAMQKAREERNSRRSQEEHQKRKEQYVKEREYNRRKQQIKELLASSDEEEEVKPAKVEKSYVPKITGSVKGKFAEMEKQRQEEERKRMEEERKKRATQDIMEKAKMQKELAKKAAEVNMRDYFQVYCSVAYRGSGTVRLDCSVAASTEGRASIDVYKQLGHRAYKFCCCLSHIHCQVLSWSMQDEDEEQPTEKEQVTPGKLKMTFEEAEKERQERLRKQAEREAKRRLQEEKKAFEVAKLEMGDDEEDSQGAQGEREVIQPGKLRLSFEELEKQRVENERKAAEAEYKRRMEEERRAFAEARKSMIVDDDDEVFLAMLNLEGSKPGKLCVSFEDKERQRREAEEKKAEEEAKRRLEEEKRLFAEARKNMSPLDREKSKTSYQDGEVLDEEEEGMFKSESQEALHPGKLEMNFEELLKQKEEADRKRKVEARKKKMEQEKLEFEQLRQEMGEDEVNESSDTVSKEYEELKKLKRTGSIQAKNLKSKFEKIKQLKDEEIQKTIEDVRAKRKAVDEEIKEREEERVQEEDDEGKKDTEKGAEEAPFRQKVDMRARFEQMAKAREGEERKRVEEQKLQRMQFEQQEIDAALQKKREDEEEEEGSIINGSAAYEDEEDHARSGAPWFKKPLKNQSVVDAEPVRFTVKITGEPKPEVTWWFEGNMLQDCEDYQYIERGETFCLYLPETFPEDEGEYMCKAVNSRGTAASTCILTIETEDY</sequence>
<dbReference type="InterPro" id="IPR003599">
    <property type="entry name" value="Ig_sub"/>
</dbReference>
<dbReference type="InterPro" id="IPR007110">
    <property type="entry name" value="Ig-like_dom"/>
</dbReference>
<feature type="region of interest" description="Disordered" evidence="15">
    <location>
        <begin position="25"/>
        <end position="145"/>
    </location>
</feature>
<dbReference type="InterPro" id="IPR036179">
    <property type="entry name" value="Ig-like_dom_sf"/>
</dbReference>
<keyword evidence="10" id="KW-0393">Immunoglobulin domain</keyword>
<feature type="region of interest" description="Disordered" evidence="15">
    <location>
        <begin position="174"/>
        <end position="215"/>
    </location>
</feature>
<feature type="coiled-coil region" evidence="14">
    <location>
        <begin position="386"/>
        <end position="424"/>
    </location>
</feature>
<feature type="region of interest" description="Disordered" evidence="15">
    <location>
        <begin position="515"/>
        <end position="590"/>
    </location>
</feature>
<feature type="coiled-coil region" evidence="14">
    <location>
        <begin position="595"/>
        <end position="638"/>
    </location>
</feature>
<evidence type="ECO:0000313" key="18">
    <source>
        <dbReference type="Proteomes" id="UP000193380"/>
    </source>
</evidence>
<feature type="compositionally biased region" description="Basic and acidic residues" evidence="15">
    <location>
        <begin position="576"/>
        <end position="590"/>
    </location>
</feature>
<evidence type="ECO:0000256" key="15">
    <source>
        <dbReference type="SAM" id="MobiDB-lite"/>
    </source>
</evidence>
<keyword evidence="8" id="KW-0009">Actin-binding</keyword>
<evidence type="ECO:0000313" key="17">
    <source>
        <dbReference type="EMBL" id="CDQ75771.1"/>
    </source>
</evidence>
<evidence type="ECO:0000256" key="13">
    <source>
        <dbReference type="ARBA" id="ARBA00083857"/>
    </source>
</evidence>
<evidence type="ECO:0000256" key="8">
    <source>
        <dbReference type="ARBA" id="ARBA00023203"/>
    </source>
</evidence>
<dbReference type="GO" id="GO:0008053">
    <property type="term" value="P:mitochondrial fusion"/>
    <property type="evidence" value="ECO:0007669"/>
    <property type="project" value="TreeGrafter"/>
</dbReference>
<feature type="region of interest" description="Disordered" evidence="15">
    <location>
        <begin position="740"/>
        <end position="759"/>
    </location>
</feature>
<feature type="compositionally biased region" description="Basic and acidic residues" evidence="15">
    <location>
        <begin position="177"/>
        <end position="215"/>
    </location>
</feature>
<evidence type="ECO:0000256" key="3">
    <source>
        <dbReference type="ARBA" id="ARBA00004536"/>
    </source>
</evidence>
<dbReference type="InterPro" id="IPR013783">
    <property type="entry name" value="Ig-like_fold"/>
</dbReference>